<accession>A0AAE2C3C4</accession>
<dbReference type="PANTHER" id="PTHR12655:SF0">
    <property type="entry name" value="ACYL-COENZYME A THIOESTERASE 9, MITOCHONDRIAL"/>
    <property type="match status" value="1"/>
</dbReference>
<dbReference type="GO" id="GO:0047617">
    <property type="term" value="F:fatty acyl-CoA hydrolase activity"/>
    <property type="evidence" value="ECO:0007669"/>
    <property type="project" value="TreeGrafter"/>
</dbReference>
<dbReference type="EMBL" id="JACGWL010000002">
    <property type="protein sequence ID" value="KAK4407556.1"/>
    <property type="molecule type" value="Genomic_DNA"/>
</dbReference>
<organism evidence="3 4">
    <name type="scientific">Sesamum angolense</name>
    <dbReference type="NCBI Taxonomy" id="2727404"/>
    <lineage>
        <taxon>Eukaryota</taxon>
        <taxon>Viridiplantae</taxon>
        <taxon>Streptophyta</taxon>
        <taxon>Embryophyta</taxon>
        <taxon>Tracheophyta</taxon>
        <taxon>Spermatophyta</taxon>
        <taxon>Magnoliopsida</taxon>
        <taxon>eudicotyledons</taxon>
        <taxon>Gunneridae</taxon>
        <taxon>Pentapetalae</taxon>
        <taxon>asterids</taxon>
        <taxon>lamiids</taxon>
        <taxon>Lamiales</taxon>
        <taxon>Pedaliaceae</taxon>
        <taxon>Sesamum</taxon>
    </lineage>
</organism>
<dbReference type="Proteomes" id="UP001289374">
    <property type="component" value="Unassembled WGS sequence"/>
</dbReference>
<reference evidence="3" key="2">
    <citation type="journal article" date="2024" name="Plant">
        <title>Genomic evolution and insights into agronomic trait innovations of Sesamum species.</title>
        <authorList>
            <person name="Miao H."/>
            <person name="Wang L."/>
            <person name="Qu L."/>
            <person name="Liu H."/>
            <person name="Sun Y."/>
            <person name="Le M."/>
            <person name="Wang Q."/>
            <person name="Wei S."/>
            <person name="Zheng Y."/>
            <person name="Lin W."/>
            <person name="Duan Y."/>
            <person name="Cao H."/>
            <person name="Xiong S."/>
            <person name="Wang X."/>
            <person name="Wei L."/>
            <person name="Li C."/>
            <person name="Ma Q."/>
            <person name="Ju M."/>
            <person name="Zhao R."/>
            <person name="Li G."/>
            <person name="Mu C."/>
            <person name="Tian Q."/>
            <person name="Mei H."/>
            <person name="Zhang T."/>
            <person name="Gao T."/>
            <person name="Zhang H."/>
        </authorList>
    </citation>
    <scope>NUCLEOTIDE SEQUENCE</scope>
    <source>
        <strain evidence="3">K16</strain>
    </source>
</reference>
<evidence type="ECO:0000313" key="3">
    <source>
        <dbReference type="EMBL" id="KAK4407556.1"/>
    </source>
</evidence>
<keyword evidence="2" id="KW-0378">Hydrolase</keyword>
<dbReference type="GO" id="GO:0006637">
    <property type="term" value="P:acyl-CoA metabolic process"/>
    <property type="evidence" value="ECO:0007669"/>
    <property type="project" value="TreeGrafter"/>
</dbReference>
<proteinExistence type="inferred from homology"/>
<evidence type="ECO:0000313" key="4">
    <source>
        <dbReference type="Proteomes" id="UP001289374"/>
    </source>
</evidence>
<evidence type="ECO:0000256" key="1">
    <source>
        <dbReference type="ARBA" id="ARBA00010458"/>
    </source>
</evidence>
<sequence>MQVDVDFLRFKSCVLYTERENSDQPLINVEVVAHVTRPEFRSTEVSNRFYFTFTVRPEAKAKNTGQRIRKVFQQQRRKHAELLRMDADSWQSIMHVNIECNFTLELTVVLSFIIPTSLQTRSKIVKKVSNDHEDSERMSLFLG</sequence>
<protein>
    <submittedName>
        <fullName evidence="3">Uncharacterized protein</fullName>
    </submittedName>
</protein>
<comment type="similarity">
    <text evidence="1">Belongs to the acyl coenzyme A hydrolase family.</text>
</comment>
<comment type="caution">
    <text evidence="3">The sequence shown here is derived from an EMBL/GenBank/DDBJ whole genome shotgun (WGS) entry which is preliminary data.</text>
</comment>
<reference evidence="3" key="1">
    <citation type="submission" date="2020-06" db="EMBL/GenBank/DDBJ databases">
        <authorList>
            <person name="Li T."/>
            <person name="Hu X."/>
            <person name="Zhang T."/>
            <person name="Song X."/>
            <person name="Zhang H."/>
            <person name="Dai N."/>
            <person name="Sheng W."/>
            <person name="Hou X."/>
            <person name="Wei L."/>
        </authorList>
    </citation>
    <scope>NUCLEOTIDE SEQUENCE</scope>
    <source>
        <strain evidence="3">K16</strain>
        <tissue evidence="3">Leaf</tissue>
    </source>
</reference>
<evidence type="ECO:0000256" key="2">
    <source>
        <dbReference type="ARBA" id="ARBA00022801"/>
    </source>
</evidence>
<dbReference type="AlphaFoldDB" id="A0AAE2C3C4"/>
<keyword evidence="4" id="KW-1185">Reference proteome</keyword>
<name>A0AAE2C3C4_9LAMI</name>
<dbReference type="PANTHER" id="PTHR12655">
    <property type="entry name" value="ACYL-COA THIOESTERASE"/>
    <property type="match status" value="1"/>
</dbReference>
<gene>
    <name evidence="3" type="ORF">Sango_0336600</name>
</gene>
<dbReference type="Gene3D" id="3.10.129.10">
    <property type="entry name" value="Hotdog Thioesterase"/>
    <property type="match status" value="1"/>
</dbReference>